<accession>A0A084AF69</accession>
<reference evidence="2 3" key="1">
    <citation type="journal article" date="2014" name="BMC Genomics">
        <title>Comparative genome sequencing reveals chemotype-specific gene clusters in the toxigenic black mold Stachybotrys.</title>
        <authorList>
            <person name="Semeiks J."/>
            <person name="Borek D."/>
            <person name="Otwinowski Z."/>
            <person name="Grishin N.V."/>
        </authorList>
    </citation>
    <scope>NUCLEOTIDE SEQUENCE [LARGE SCALE GENOMIC DNA]</scope>
    <source>
        <strain evidence="3">CBS 109288 / IBT 7711</strain>
    </source>
</reference>
<gene>
    <name evidence="2" type="ORF">S7711_10313</name>
</gene>
<keyword evidence="3" id="KW-1185">Reference proteome</keyword>
<dbReference type="EMBL" id="KL649582">
    <property type="protein sequence ID" value="KEY63948.1"/>
    <property type="molecule type" value="Genomic_DNA"/>
</dbReference>
<feature type="non-terminal residue" evidence="2">
    <location>
        <position position="243"/>
    </location>
</feature>
<proteinExistence type="predicted"/>
<feature type="compositionally biased region" description="Polar residues" evidence="1">
    <location>
        <begin position="57"/>
        <end position="67"/>
    </location>
</feature>
<feature type="region of interest" description="Disordered" evidence="1">
    <location>
        <begin position="44"/>
        <end position="69"/>
    </location>
</feature>
<sequence>MLLSERWQIVACLELKSVSDRVESRLSALEDAIYELRQQRVVASSPSRSGRQHAHIDQSQCSHTPSTGHAVVPEGAASFGWQTLQASQVTELASSEASQSPAVMLELVNLRSMTQGRVEFQRAERDNLLSPNARPSYGKQLPPLNFVLQVLRELRDLSGGQALLFTFYGMRDYRQVEDLCKRVLFPIEPPSAAEVTLLNGMLSIILRELSLAPYCRLEAEELAYHRGNCERNFQGGVETYDVM</sequence>
<evidence type="ECO:0000313" key="2">
    <source>
        <dbReference type="EMBL" id="KEY63948.1"/>
    </source>
</evidence>
<evidence type="ECO:0000313" key="3">
    <source>
        <dbReference type="Proteomes" id="UP000028045"/>
    </source>
</evidence>
<dbReference type="Proteomes" id="UP000028045">
    <property type="component" value="Unassembled WGS sequence"/>
</dbReference>
<name>A0A084AF69_STACB</name>
<evidence type="ECO:0000256" key="1">
    <source>
        <dbReference type="SAM" id="MobiDB-lite"/>
    </source>
</evidence>
<dbReference type="AlphaFoldDB" id="A0A084AF69"/>
<protein>
    <submittedName>
        <fullName evidence="2">Uncharacterized protein</fullName>
    </submittedName>
</protein>
<dbReference type="HOGENOM" id="CLU_1144966_0_0_1"/>
<organism evidence="2 3">
    <name type="scientific">Stachybotrys chartarum (strain CBS 109288 / IBT 7711)</name>
    <name type="common">Toxic black mold</name>
    <name type="synonym">Stilbospora chartarum</name>
    <dbReference type="NCBI Taxonomy" id="1280523"/>
    <lineage>
        <taxon>Eukaryota</taxon>
        <taxon>Fungi</taxon>
        <taxon>Dikarya</taxon>
        <taxon>Ascomycota</taxon>
        <taxon>Pezizomycotina</taxon>
        <taxon>Sordariomycetes</taxon>
        <taxon>Hypocreomycetidae</taxon>
        <taxon>Hypocreales</taxon>
        <taxon>Stachybotryaceae</taxon>
        <taxon>Stachybotrys</taxon>
    </lineage>
</organism>